<dbReference type="EMBL" id="CANHGI010000004">
    <property type="protein sequence ID" value="CAI5447040.1"/>
    <property type="molecule type" value="Genomic_DNA"/>
</dbReference>
<feature type="signal peptide" evidence="1">
    <location>
        <begin position="1"/>
        <end position="23"/>
    </location>
</feature>
<evidence type="ECO:0000313" key="2">
    <source>
        <dbReference type="EMBL" id="CAI5447040.1"/>
    </source>
</evidence>
<dbReference type="Gene3D" id="3.10.100.10">
    <property type="entry name" value="Mannose-Binding Protein A, subunit A"/>
    <property type="match status" value="1"/>
</dbReference>
<sequence>MIANSIFSKFVFVFFLLWRICEACIPTQQIETTTTTTTTVAPIYGCPDATWTIINRATYYWCAQAISYPEYPDEYVTECANLHANAKVWGVQDQAELQTMLTLTRTLVTVGRLGFGAKRVSTCEAVIGVDASCTALNSFEWTDGSTTGTDGFYWMPGFPANPYGSSDPANYLQTDISTGEMYDYYGNSYWEAAICGMLPIQLN</sequence>
<protein>
    <recommendedName>
        <fullName evidence="4">C-type lectin domain-containing protein</fullName>
    </recommendedName>
</protein>
<name>A0A9P1N3Y6_9PELO</name>
<proteinExistence type="predicted"/>
<feature type="chain" id="PRO_5040310575" description="C-type lectin domain-containing protein" evidence="1">
    <location>
        <begin position="24"/>
        <end position="203"/>
    </location>
</feature>
<evidence type="ECO:0008006" key="4">
    <source>
        <dbReference type="Google" id="ProtNLM"/>
    </source>
</evidence>
<evidence type="ECO:0000313" key="3">
    <source>
        <dbReference type="Proteomes" id="UP001152747"/>
    </source>
</evidence>
<dbReference type="Proteomes" id="UP001152747">
    <property type="component" value="Unassembled WGS sequence"/>
</dbReference>
<gene>
    <name evidence="2" type="ORF">CAMP_LOCUS9677</name>
</gene>
<comment type="caution">
    <text evidence="2">The sequence shown here is derived from an EMBL/GenBank/DDBJ whole genome shotgun (WGS) entry which is preliminary data.</text>
</comment>
<dbReference type="InterPro" id="IPR016186">
    <property type="entry name" value="C-type_lectin-like/link_sf"/>
</dbReference>
<dbReference type="PANTHER" id="PTHR23124">
    <property type="entry name" value="C-TYPE LECTIN DOMAIN-CONTAINING PROTEIN-RELATED-RELATED"/>
    <property type="match status" value="1"/>
</dbReference>
<reference evidence="2" key="1">
    <citation type="submission" date="2022-11" db="EMBL/GenBank/DDBJ databases">
        <authorList>
            <person name="Kikuchi T."/>
        </authorList>
    </citation>
    <scope>NUCLEOTIDE SEQUENCE</scope>
    <source>
        <strain evidence="2">PS1010</strain>
    </source>
</reference>
<keyword evidence="3" id="KW-1185">Reference proteome</keyword>
<dbReference type="SUPFAM" id="SSF56436">
    <property type="entry name" value="C-type lectin-like"/>
    <property type="match status" value="1"/>
</dbReference>
<dbReference type="PANTHER" id="PTHR23124:SF148">
    <property type="entry name" value="C-TYPE LECTIN DOMAIN-CONTAINING PROTEIN-RELATED"/>
    <property type="match status" value="1"/>
</dbReference>
<organism evidence="2 3">
    <name type="scientific">Caenorhabditis angaria</name>
    <dbReference type="NCBI Taxonomy" id="860376"/>
    <lineage>
        <taxon>Eukaryota</taxon>
        <taxon>Metazoa</taxon>
        <taxon>Ecdysozoa</taxon>
        <taxon>Nematoda</taxon>
        <taxon>Chromadorea</taxon>
        <taxon>Rhabditida</taxon>
        <taxon>Rhabditina</taxon>
        <taxon>Rhabditomorpha</taxon>
        <taxon>Rhabditoidea</taxon>
        <taxon>Rhabditidae</taxon>
        <taxon>Peloderinae</taxon>
        <taxon>Caenorhabditis</taxon>
    </lineage>
</organism>
<accession>A0A9P1N3Y6</accession>
<keyword evidence="1" id="KW-0732">Signal</keyword>
<dbReference type="AlphaFoldDB" id="A0A9P1N3Y6"/>
<dbReference type="InterPro" id="IPR016187">
    <property type="entry name" value="CTDL_fold"/>
</dbReference>
<evidence type="ECO:0000256" key="1">
    <source>
        <dbReference type="SAM" id="SignalP"/>
    </source>
</evidence>